<reference evidence="11 12" key="1">
    <citation type="submission" date="2018-09" db="EMBL/GenBank/DDBJ databases">
        <title>A high-quality reference genome of wild soybean provides a powerful tool to mine soybean genomes.</title>
        <authorList>
            <person name="Xie M."/>
            <person name="Chung C.Y.L."/>
            <person name="Li M.-W."/>
            <person name="Wong F.-L."/>
            <person name="Chan T.-F."/>
            <person name="Lam H.-M."/>
        </authorList>
    </citation>
    <scope>NUCLEOTIDE SEQUENCE [LARGE SCALE GENOMIC DNA]</scope>
    <source>
        <strain evidence="12">cv. W05</strain>
        <tissue evidence="11">Hypocotyl of etiolated seedlings</tissue>
    </source>
</reference>
<keyword evidence="4" id="KW-1003">Cell membrane</keyword>
<dbReference type="Gene3D" id="1.20.1280.290">
    <property type="match status" value="1"/>
</dbReference>
<keyword evidence="7" id="KW-0677">Repeat</keyword>
<evidence type="ECO:0000256" key="9">
    <source>
        <dbReference type="ARBA" id="ARBA00023136"/>
    </source>
</evidence>
<gene>
    <name evidence="11" type="ORF">D0Y65_030569</name>
</gene>
<feature type="transmembrane region" description="Helical" evidence="10">
    <location>
        <begin position="28"/>
        <end position="49"/>
    </location>
</feature>
<keyword evidence="5 11" id="KW-0762">Sugar transport</keyword>
<dbReference type="PANTHER" id="PTHR10791">
    <property type="entry name" value="RAG1-ACTIVATING PROTEIN 1"/>
    <property type="match status" value="1"/>
</dbReference>
<evidence type="ECO:0000256" key="6">
    <source>
        <dbReference type="ARBA" id="ARBA00022692"/>
    </source>
</evidence>
<keyword evidence="8 10" id="KW-1133">Transmembrane helix</keyword>
<comment type="subcellular location">
    <subcellularLocation>
        <location evidence="1">Cell membrane</location>
        <topology evidence="1">Multi-pass membrane protein</topology>
    </subcellularLocation>
</comment>
<accession>A0A445I433</accession>
<keyword evidence="6 10" id="KW-0812">Transmembrane</keyword>
<dbReference type="Proteomes" id="UP000289340">
    <property type="component" value="Chromosome 11"/>
</dbReference>
<dbReference type="PANTHER" id="PTHR10791:SF222">
    <property type="entry name" value="BIDIRECTIONAL SUGAR TRANSPORTER SWEET15"/>
    <property type="match status" value="1"/>
</dbReference>
<evidence type="ECO:0000256" key="3">
    <source>
        <dbReference type="ARBA" id="ARBA00022448"/>
    </source>
</evidence>
<dbReference type="GO" id="GO:0005886">
    <property type="term" value="C:plasma membrane"/>
    <property type="evidence" value="ECO:0007669"/>
    <property type="project" value="UniProtKB-SubCell"/>
</dbReference>
<feature type="transmembrane region" description="Helical" evidence="10">
    <location>
        <begin position="5"/>
        <end position="22"/>
    </location>
</feature>
<evidence type="ECO:0000256" key="2">
    <source>
        <dbReference type="ARBA" id="ARBA00007809"/>
    </source>
</evidence>
<comment type="similarity">
    <text evidence="2">Belongs to the SWEET sugar transporter family.</text>
</comment>
<evidence type="ECO:0000256" key="10">
    <source>
        <dbReference type="SAM" id="Phobius"/>
    </source>
</evidence>
<evidence type="ECO:0000256" key="4">
    <source>
        <dbReference type="ARBA" id="ARBA00022475"/>
    </source>
</evidence>
<dbReference type="AlphaFoldDB" id="A0A445I433"/>
<dbReference type="InterPro" id="IPR004316">
    <property type="entry name" value="SWEET_rpt"/>
</dbReference>
<sequence>MPFYLSFFLTLNAITWFVYGLSMQDKCIYIPNVGGFALGLVQMVLYDIYRKGTESEKEQGLGEGVINIVWYLNNLAFNSVKKKK</sequence>
<evidence type="ECO:0000256" key="8">
    <source>
        <dbReference type="ARBA" id="ARBA00022989"/>
    </source>
</evidence>
<evidence type="ECO:0000313" key="11">
    <source>
        <dbReference type="EMBL" id="RZB80888.1"/>
    </source>
</evidence>
<evidence type="ECO:0000256" key="5">
    <source>
        <dbReference type="ARBA" id="ARBA00022597"/>
    </source>
</evidence>
<comment type="caution">
    <text evidence="11">The sequence shown here is derived from an EMBL/GenBank/DDBJ whole genome shotgun (WGS) entry which is preliminary data.</text>
</comment>
<keyword evidence="12" id="KW-1185">Reference proteome</keyword>
<dbReference type="EMBL" id="QZWG01000011">
    <property type="protein sequence ID" value="RZB80888.1"/>
    <property type="molecule type" value="Genomic_DNA"/>
</dbReference>
<evidence type="ECO:0000313" key="12">
    <source>
        <dbReference type="Proteomes" id="UP000289340"/>
    </source>
</evidence>
<dbReference type="Pfam" id="PF03083">
    <property type="entry name" value="MtN3_slv"/>
    <property type="match status" value="1"/>
</dbReference>
<protein>
    <submittedName>
        <fullName evidence="11">Bidirectional sugar transporter SWEET15</fullName>
    </submittedName>
</protein>
<organism evidence="11 12">
    <name type="scientific">Glycine soja</name>
    <name type="common">Wild soybean</name>
    <dbReference type="NCBI Taxonomy" id="3848"/>
    <lineage>
        <taxon>Eukaryota</taxon>
        <taxon>Viridiplantae</taxon>
        <taxon>Streptophyta</taxon>
        <taxon>Embryophyta</taxon>
        <taxon>Tracheophyta</taxon>
        <taxon>Spermatophyta</taxon>
        <taxon>Magnoliopsida</taxon>
        <taxon>eudicotyledons</taxon>
        <taxon>Gunneridae</taxon>
        <taxon>Pentapetalae</taxon>
        <taxon>rosids</taxon>
        <taxon>fabids</taxon>
        <taxon>Fabales</taxon>
        <taxon>Fabaceae</taxon>
        <taxon>Papilionoideae</taxon>
        <taxon>50 kb inversion clade</taxon>
        <taxon>NPAAA clade</taxon>
        <taxon>indigoferoid/millettioid clade</taxon>
        <taxon>Phaseoleae</taxon>
        <taxon>Glycine</taxon>
        <taxon>Glycine subgen. Soja</taxon>
    </lineage>
</organism>
<dbReference type="InterPro" id="IPR047664">
    <property type="entry name" value="SWEET"/>
</dbReference>
<evidence type="ECO:0000256" key="1">
    <source>
        <dbReference type="ARBA" id="ARBA00004651"/>
    </source>
</evidence>
<dbReference type="GO" id="GO:0051119">
    <property type="term" value="F:sugar transmembrane transporter activity"/>
    <property type="evidence" value="ECO:0007669"/>
    <property type="project" value="InterPro"/>
</dbReference>
<proteinExistence type="inferred from homology"/>
<keyword evidence="3" id="KW-0813">Transport</keyword>
<evidence type="ECO:0000256" key="7">
    <source>
        <dbReference type="ARBA" id="ARBA00022737"/>
    </source>
</evidence>
<keyword evidence="9 10" id="KW-0472">Membrane</keyword>
<name>A0A445I433_GLYSO</name>